<evidence type="ECO:0000313" key="20">
    <source>
        <dbReference type="Proteomes" id="UP001431783"/>
    </source>
</evidence>
<proteinExistence type="predicted"/>
<keyword evidence="20" id="KW-1185">Reference proteome</keyword>
<dbReference type="EC" id="2.7.4.2" evidence="3"/>
<evidence type="ECO:0000256" key="18">
    <source>
        <dbReference type="PIRSR" id="PIRSR036639-1"/>
    </source>
</evidence>
<keyword evidence="8 18" id="KW-0547">Nucleotide-binding</keyword>
<evidence type="ECO:0000256" key="3">
    <source>
        <dbReference type="ARBA" id="ARBA00012958"/>
    </source>
</evidence>
<evidence type="ECO:0000256" key="15">
    <source>
        <dbReference type="ARBA" id="ARBA00023166"/>
    </source>
</evidence>
<evidence type="ECO:0000313" key="19">
    <source>
        <dbReference type="EMBL" id="KAK9891078.1"/>
    </source>
</evidence>
<evidence type="ECO:0000256" key="10">
    <source>
        <dbReference type="ARBA" id="ARBA00022778"/>
    </source>
</evidence>
<feature type="binding site" evidence="18">
    <location>
        <position position="147"/>
    </location>
    <ligand>
        <name>ATP</name>
        <dbReference type="ChEBI" id="CHEBI:30616"/>
    </ligand>
</feature>
<evidence type="ECO:0000256" key="14">
    <source>
        <dbReference type="ARBA" id="ARBA00023098"/>
    </source>
</evidence>
<dbReference type="GO" id="GO:0004631">
    <property type="term" value="F:phosphomevalonate kinase activity"/>
    <property type="evidence" value="ECO:0007669"/>
    <property type="project" value="UniProtKB-EC"/>
</dbReference>
<dbReference type="InterPro" id="IPR005919">
    <property type="entry name" value="Pmev_kin_anim"/>
</dbReference>
<keyword evidence="12" id="KW-0752">Steroid biosynthesis</keyword>
<sequence length="192" mass="22342">MSSNLRMPPILENPKKILLLSGKRKSGKDFLAEKLKSILGEDCTVLRISEPIKKHYAEKCGVNFKELLGDGPFKEKYRKEMIVWGEQIRAEDPGYFCRLVCKNAQKTAFWIISDIRRKSDIHFFEQNYGNKMKSVRINTSKEIRESRGWVYTIGVDDVQSECDLDDYADWDVIVSNDGHYENDIDRILKLLD</sequence>
<dbReference type="PIRSF" id="PIRSF036639">
    <property type="entry name" value="PMK_anim"/>
    <property type="match status" value="1"/>
</dbReference>
<comment type="pathway">
    <text evidence="2">Isoprenoid biosynthesis; isopentenyl diphosphate biosynthesis via mevalonate pathway; isopentenyl diphosphate from (R)-mevalonate: step 2/3.</text>
</comment>
<dbReference type="Pfam" id="PF04275">
    <property type="entry name" value="P-mevalo_kinase"/>
    <property type="match status" value="1"/>
</dbReference>
<accession>A0AAW1VEQ9</accession>
<organism evidence="19 20">
    <name type="scientific">Henosepilachna vigintioctopunctata</name>
    <dbReference type="NCBI Taxonomy" id="420089"/>
    <lineage>
        <taxon>Eukaryota</taxon>
        <taxon>Metazoa</taxon>
        <taxon>Ecdysozoa</taxon>
        <taxon>Arthropoda</taxon>
        <taxon>Hexapoda</taxon>
        <taxon>Insecta</taxon>
        <taxon>Pterygota</taxon>
        <taxon>Neoptera</taxon>
        <taxon>Endopterygota</taxon>
        <taxon>Coleoptera</taxon>
        <taxon>Polyphaga</taxon>
        <taxon>Cucujiformia</taxon>
        <taxon>Coccinelloidea</taxon>
        <taxon>Coccinellidae</taxon>
        <taxon>Epilachninae</taxon>
        <taxon>Epilachnini</taxon>
        <taxon>Henosepilachna</taxon>
    </lineage>
</organism>
<keyword evidence="9" id="KW-0418">Kinase</keyword>
<keyword evidence="11 18" id="KW-0067">ATP-binding</keyword>
<dbReference type="PANTHER" id="PTHR13101">
    <property type="entry name" value="PHOSPHOMEVALONATE KINASE"/>
    <property type="match status" value="1"/>
</dbReference>
<reference evidence="19 20" key="1">
    <citation type="submission" date="2023-03" db="EMBL/GenBank/DDBJ databases">
        <title>Genome insight into feeding habits of ladybird beetles.</title>
        <authorList>
            <person name="Li H.-S."/>
            <person name="Huang Y.-H."/>
            <person name="Pang H."/>
        </authorList>
    </citation>
    <scope>NUCLEOTIDE SEQUENCE [LARGE SCALE GENOMIC DNA]</scope>
    <source>
        <strain evidence="19">SYSU_2023b</strain>
        <tissue evidence="19">Whole body</tissue>
    </source>
</reference>
<protein>
    <recommendedName>
        <fullName evidence="17">Phosphomevalonate kinase</fullName>
        <ecNumber evidence="3">2.7.4.2</ecNumber>
    </recommendedName>
</protein>
<evidence type="ECO:0000256" key="5">
    <source>
        <dbReference type="ARBA" id="ARBA00022516"/>
    </source>
</evidence>
<evidence type="ECO:0000256" key="7">
    <source>
        <dbReference type="ARBA" id="ARBA00022679"/>
    </source>
</evidence>
<evidence type="ECO:0000256" key="11">
    <source>
        <dbReference type="ARBA" id="ARBA00022840"/>
    </source>
</evidence>
<dbReference type="GO" id="GO:0019287">
    <property type="term" value="P:isopentenyl diphosphate biosynthetic process, mevalonate pathway"/>
    <property type="evidence" value="ECO:0007669"/>
    <property type="project" value="TreeGrafter"/>
</dbReference>
<comment type="subcellular location">
    <subcellularLocation>
        <location evidence="1">Cytoplasm</location>
        <location evidence="1">Cytosol</location>
    </subcellularLocation>
</comment>
<gene>
    <name evidence="19" type="ORF">WA026_013401</name>
</gene>
<dbReference type="AlphaFoldDB" id="A0AAW1VEQ9"/>
<name>A0AAW1VEQ9_9CUCU</name>
<dbReference type="Proteomes" id="UP001431783">
    <property type="component" value="Unassembled WGS sequence"/>
</dbReference>
<dbReference type="GO" id="GO:0006695">
    <property type="term" value="P:cholesterol biosynthetic process"/>
    <property type="evidence" value="ECO:0007669"/>
    <property type="project" value="UniProtKB-KW"/>
</dbReference>
<keyword evidence="15" id="KW-1207">Sterol metabolism</keyword>
<comment type="caution">
    <text evidence="19">The sequence shown here is derived from an EMBL/GenBank/DDBJ whole genome shotgun (WGS) entry which is preliminary data.</text>
</comment>
<dbReference type="GO" id="GO:0005524">
    <property type="term" value="F:ATP binding"/>
    <property type="evidence" value="ECO:0007669"/>
    <property type="project" value="UniProtKB-KW"/>
</dbReference>
<dbReference type="NCBIfam" id="TIGR01223">
    <property type="entry name" value="Pmev_kin_anim"/>
    <property type="match status" value="1"/>
</dbReference>
<evidence type="ECO:0000256" key="4">
    <source>
        <dbReference type="ARBA" id="ARBA00022490"/>
    </source>
</evidence>
<evidence type="ECO:0000256" key="12">
    <source>
        <dbReference type="ARBA" id="ARBA00022955"/>
    </source>
</evidence>
<keyword evidence="4" id="KW-0963">Cytoplasm</keyword>
<keyword evidence="13" id="KW-0756">Sterol biosynthesis</keyword>
<evidence type="ECO:0000256" key="9">
    <source>
        <dbReference type="ARBA" id="ARBA00022777"/>
    </source>
</evidence>
<keyword evidence="14" id="KW-0443">Lipid metabolism</keyword>
<dbReference type="GO" id="GO:0005829">
    <property type="term" value="C:cytosol"/>
    <property type="evidence" value="ECO:0007669"/>
    <property type="project" value="UniProtKB-SubCell"/>
</dbReference>
<feature type="binding site" evidence="18">
    <location>
        <begin position="23"/>
        <end position="29"/>
    </location>
    <ligand>
        <name>ATP</name>
        <dbReference type="ChEBI" id="CHEBI:30616"/>
    </ligand>
</feature>
<keyword evidence="7" id="KW-0808">Transferase</keyword>
<feature type="binding site" evidence="18">
    <location>
        <position position="176"/>
    </location>
    <ligand>
        <name>substrate</name>
    </ligand>
</feature>
<evidence type="ECO:0000256" key="17">
    <source>
        <dbReference type="ARBA" id="ARBA00034549"/>
    </source>
</evidence>
<dbReference type="EMBL" id="JARQZJ010000127">
    <property type="protein sequence ID" value="KAK9891078.1"/>
    <property type="molecule type" value="Genomic_DNA"/>
</dbReference>
<keyword evidence="5" id="KW-0444">Lipid biosynthesis</keyword>
<dbReference type="Gene3D" id="3.40.50.300">
    <property type="entry name" value="P-loop containing nucleotide triphosphate hydrolases"/>
    <property type="match status" value="1"/>
</dbReference>
<evidence type="ECO:0000256" key="1">
    <source>
        <dbReference type="ARBA" id="ARBA00004514"/>
    </source>
</evidence>
<keyword evidence="10" id="KW-0152">Cholesterol biosynthesis</keyword>
<evidence type="ECO:0000256" key="13">
    <source>
        <dbReference type="ARBA" id="ARBA00023011"/>
    </source>
</evidence>
<dbReference type="InterPro" id="IPR027417">
    <property type="entry name" value="P-loop_NTPase"/>
</dbReference>
<keyword evidence="6" id="KW-0153">Cholesterol metabolism</keyword>
<keyword evidence="16" id="KW-0753">Steroid metabolism</keyword>
<evidence type="ECO:0000256" key="16">
    <source>
        <dbReference type="ARBA" id="ARBA00023221"/>
    </source>
</evidence>
<evidence type="ECO:0000256" key="2">
    <source>
        <dbReference type="ARBA" id="ARBA00005017"/>
    </source>
</evidence>
<dbReference type="PANTHER" id="PTHR13101:SF1">
    <property type="entry name" value="PHOSPHOMEVALONATE KINASE"/>
    <property type="match status" value="1"/>
</dbReference>
<evidence type="ECO:0000256" key="6">
    <source>
        <dbReference type="ARBA" id="ARBA00022548"/>
    </source>
</evidence>
<dbReference type="FunFam" id="3.40.50.300:FF:001026">
    <property type="entry name" value="Phosphomevalonate kinase"/>
    <property type="match status" value="1"/>
</dbReference>
<evidence type="ECO:0000256" key="8">
    <source>
        <dbReference type="ARBA" id="ARBA00022741"/>
    </source>
</evidence>